<dbReference type="GO" id="GO:1990904">
    <property type="term" value="C:ribonucleoprotein complex"/>
    <property type="evidence" value="ECO:0007669"/>
    <property type="project" value="UniProtKB-KW"/>
</dbReference>
<evidence type="ECO:0000313" key="6">
    <source>
        <dbReference type="Proteomes" id="UP000249390"/>
    </source>
</evidence>
<evidence type="ECO:0000256" key="3">
    <source>
        <dbReference type="ARBA" id="ARBA00023274"/>
    </source>
</evidence>
<gene>
    <name evidence="5" type="ORF">DM860_013744</name>
</gene>
<dbReference type="InterPro" id="IPR023798">
    <property type="entry name" value="Ribosomal_uS7_dom"/>
</dbReference>
<comment type="similarity">
    <text evidence="1">Belongs to the universal ribosomal protein uS7 family.</text>
</comment>
<comment type="caution">
    <text evidence="5">The sequence shown here is derived from an EMBL/GenBank/DDBJ whole genome shotgun (WGS) entry which is preliminary data.</text>
</comment>
<dbReference type="Pfam" id="PF00177">
    <property type="entry name" value="Ribosomal_S7"/>
    <property type="match status" value="1"/>
</dbReference>
<dbReference type="SUPFAM" id="SSF47973">
    <property type="entry name" value="Ribosomal protein S7"/>
    <property type="match status" value="1"/>
</dbReference>
<evidence type="ECO:0000313" key="5">
    <source>
        <dbReference type="EMBL" id="RAL45348.1"/>
    </source>
</evidence>
<dbReference type="Gene3D" id="1.10.455.10">
    <property type="entry name" value="Ribosomal protein S7 domain"/>
    <property type="match status" value="1"/>
</dbReference>
<evidence type="ECO:0000259" key="4">
    <source>
        <dbReference type="Pfam" id="PF00177"/>
    </source>
</evidence>
<protein>
    <recommendedName>
        <fullName evidence="4">Small ribosomal subunit protein uS7 domain-containing protein</fullName>
    </recommendedName>
</protein>
<dbReference type="Proteomes" id="UP000249390">
    <property type="component" value="Unassembled WGS sequence"/>
</dbReference>
<dbReference type="GO" id="GO:0006412">
    <property type="term" value="P:translation"/>
    <property type="evidence" value="ECO:0007669"/>
    <property type="project" value="InterPro"/>
</dbReference>
<dbReference type="EMBL" id="NQVE01000134">
    <property type="protein sequence ID" value="RAL45348.1"/>
    <property type="molecule type" value="Genomic_DNA"/>
</dbReference>
<evidence type="ECO:0000256" key="1">
    <source>
        <dbReference type="ARBA" id="ARBA00007151"/>
    </source>
</evidence>
<name>A0A328DL30_9ASTE</name>
<organism evidence="5 6">
    <name type="scientific">Cuscuta australis</name>
    <dbReference type="NCBI Taxonomy" id="267555"/>
    <lineage>
        <taxon>Eukaryota</taxon>
        <taxon>Viridiplantae</taxon>
        <taxon>Streptophyta</taxon>
        <taxon>Embryophyta</taxon>
        <taxon>Tracheophyta</taxon>
        <taxon>Spermatophyta</taxon>
        <taxon>Magnoliopsida</taxon>
        <taxon>eudicotyledons</taxon>
        <taxon>Gunneridae</taxon>
        <taxon>Pentapetalae</taxon>
        <taxon>asterids</taxon>
        <taxon>lamiids</taxon>
        <taxon>Solanales</taxon>
        <taxon>Convolvulaceae</taxon>
        <taxon>Cuscuteae</taxon>
        <taxon>Cuscuta</taxon>
        <taxon>Cuscuta subgen. Grammica</taxon>
        <taxon>Cuscuta sect. Cleistogrammica</taxon>
    </lineage>
</organism>
<evidence type="ECO:0000256" key="2">
    <source>
        <dbReference type="ARBA" id="ARBA00022980"/>
    </source>
</evidence>
<dbReference type="GO" id="GO:0005840">
    <property type="term" value="C:ribosome"/>
    <property type="evidence" value="ECO:0007669"/>
    <property type="project" value="UniProtKB-KW"/>
</dbReference>
<accession>A0A328DL30</accession>
<sequence>MDVGALIPQEENSLNGIMLLSPFTYNDVQFNTVILNAFNNGPREDATRIGFADVVRRQAVDNSPLRRVNQAIYLLTSGALQSAFRNIKTIVECLADELINAARGSSNSYVIKKDEIERVAKANH</sequence>
<proteinExistence type="inferred from homology"/>
<dbReference type="InterPro" id="IPR036823">
    <property type="entry name" value="Ribosomal_uS7_dom_sf"/>
</dbReference>
<keyword evidence="6" id="KW-1185">Reference proteome</keyword>
<keyword evidence="2" id="KW-0689">Ribosomal protein</keyword>
<keyword evidence="3" id="KW-0687">Ribonucleoprotein</keyword>
<dbReference type="InterPro" id="IPR000235">
    <property type="entry name" value="Ribosomal_uS7"/>
</dbReference>
<dbReference type="AlphaFoldDB" id="A0A328DL30"/>
<reference evidence="5 6" key="1">
    <citation type="submission" date="2018-06" db="EMBL/GenBank/DDBJ databases">
        <title>The Genome of Cuscuta australis (Dodder) Provides Insight into the Evolution of Plant Parasitism.</title>
        <authorList>
            <person name="Liu H."/>
        </authorList>
    </citation>
    <scope>NUCLEOTIDE SEQUENCE [LARGE SCALE GENOMIC DNA]</scope>
    <source>
        <strain evidence="6">cv. Yunnan</strain>
        <tissue evidence="5">Vines</tissue>
    </source>
</reference>
<feature type="domain" description="Small ribosomal subunit protein uS7" evidence="4">
    <location>
        <begin position="39"/>
        <end position="123"/>
    </location>
</feature>
<dbReference type="PANTHER" id="PTHR11205">
    <property type="entry name" value="RIBOSOMAL PROTEIN S7"/>
    <property type="match status" value="1"/>
</dbReference>